<dbReference type="OrthoDB" id="21225at2759"/>
<dbReference type="PANTHER" id="PTHR43719">
    <property type="entry name" value="TWO-COMPONENT HISTIDINE KINASE"/>
    <property type="match status" value="1"/>
</dbReference>
<gene>
    <name evidence="4" type="ORF">FGO68_gene16190</name>
</gene>
<dbReference type="PROSITE" id="PS50110">
    <property type="entry name" value="RESPONSE_REGULATORY"/>
    <property type="match status" value="1"/>
</dbReference>
<feature type="domain" description="Response regulatory" evidence="3">
    <location>
        <begin position="26"/>
        <end position="150"/>
    </location>
</feature>
<dbReference type="EMBL" id="RRYP01027011">
    <property type="protein sequence ID" value="TNV71818.1"/>
    <property type="molecule type" value="Genomic_DNA"/>
</dbReference>
<dbReference type="InterPro" id="IPR011006">
    <property type="entry name" value="CheY-like_superfamily"/>
</dbReference>
<name>A0A8J8NBH4_HALGN</name>
<proteinExistence type="predicted"/>
<evidence type="ECO:0000313" key="4">
    <source>
        <dbReference type="EMBL" id="TNV71818.1"/>
    </source>
</evidence>
<evidence type="ECO:0000256" key="1">
    <source>
        <dbReference type="ARBA" id="ARBA00022553"/>
    </source>
</evidence>
<evidence type="ECO:0000259" key="3">
    <source>
        <dbReference type="PROSITE" id="PS50110"/>
    </source>
</evidence>
<organism evidence="4 5">
    <name type="scientific">Halteria grandinella</name>
    <dbReference type="NCBI Taxonomy" id="5974"/>
    <lineage>
        <taxon>Eukaryota</taxon>
        <taxon>Sar</taxon>
        <taxon>Alveolata</taxon>
        <taxon>Ciliophora</taxon>
        <taxon>Intramacronucleata</taxon>
        <taxon>Spirotrichea</taxon>
        <taxon>Stichotrichia</taxon>
        <taxon>Sporadotrichida</taxon>
        <taxon>Halteriidae</taxon>
        <taxon>Halteria</taxon>
    </lineage>
</organism>
<dbReference type="SUPFAM" id="SSF52172">
    <property type="entry name" value="CheY-like"/>
    <property type="match status" value="1"/>
</dbReference>
<reference evidence="4" key="1">
    <citation type="submission" date="2019-06" db="EMBL/GenBank/DDBJ databases">
        <authorList>
            <person name="Zheng W."/>
        </authorList>
    </citation>
    <scope>NUCLEOTIDE SEQUENCE</scope>
    <source>
        <strain evidence="4">QDHG01</strain>
    </source>
</reference>
<evidence type="ECO:0000256" key="2">
    <source>
        <dbReference type="PROSITE-ProRule" id="PRU00169"/>
    </source>
</evidence>
<keyword evidence="1 2" id="KW-0597">Phosphoprotein</keyword>
<feature type="modified residue" description="4-aspartylphosphate" evidence="2">
    <location>
        <position position="80"/>
    </location>
</feature>
<dbReference type="InterPro" id="IPR050956">
    <property type="entry name" value="2C_system_His_kinase"/>
</dbReference>
<dbReference type="PANTHER" id="PTHR43719:SF28">
    <property type="entry name" value="PEROXIDE STRESS-ACTIVATED HISTIDINE KINASE MAK1-RELATED"/>
    <property type="match status" value="1"/>
</dbReference>
<dbReference type="Proteomes" id="UP000785679">
    <property type="component" value="Unassembled WGS sequence"/>
</dbReference>
<comment type="caution">
    <text evidence="4">The sequence shown here is derived from an EMBL/GenBank/DDBJ whole genome shotgun (WGS) entry which is preliminary data.</text>
</comment>
<evidence type="ECO:0000313" key="5">
    <source>
        <dbReference type="Proteomes" id="UP000785679"/>
    </source>
</evidence>
<dbReference type="InterPro" id="IPR001789">
    <property type="entry name" value="Sig_transdc_resp-reg_receiver"/>
</dbReference>
<dbReference type="Gene3D" id="3.40.50.2300">
    <property type="match status" value="1"/>
</dbReference>
<keyword evidence="5" id="KW-1185">Reference proteome</keyword>
<dbReference type="CDD" id="cd17546">
    <property type="entry name" value="REC_hyHK_CKI1_RcsC-like"/>
    <property type="match status" value="1"/>
</dbReference>
<dbReference type="Pfam" id="PF00072">
    <property type="entry name" value="Response_reg"/>
    <property type="match status" value="1"/>
</dbReference>
<protein>
    <recommendedName>
        <fullName evidence="3">Response regulatory domain-containing protein</fullName>
    </recommendedName>
</protein>
<dbReference type="SMART" id="SM00448">
    <property type="entry name" value="REC"/>
    <property type="match status" value="1"/>
</dbReference>
<dbReference type="AlphaFoldDB" id="A0A8J8NBH4"/>
<accession>A0A8J8NBH4</accession>
<dbReference type="GO" id="GO:0000160">
    <property type="term" value="P:phosphorelay signal transduction system"/>
    <property type="evidence" value="ECO:0007669"/>
    <property type="project" value="InterPro"/>
</dbReference>
<sequence>MRRFSRSQQELTLNLKETEGSGKRLKILLADDEPFNLIVLEGSIRQIEPRAVIHQALNGKIAYDMMIDSIEAQYDIVFLDNFMPVMSGYELASKIRTTQCTKNVKVVLVSGDGLDSTKNYINDASGCVKLFNHSLLKPFQSEDLRRIIAR</sequence>